<protein>
    <submittedName>
        <fullName evidence="1">Uncharacterized protein</fullName>
    </submittedName>
</protein>
<dbReference type="EMBL" id="JAJSOF020000009">
    <property type="protein sequence ID" value="KAJ4446490.1"/>
    <property type="molecule type" value="Genomic_DNA"/>
</dbReference>
<evidence type="ECO:0000313" key="1">
    <source>
        <dbReference type="EMBL" id="KAJ4446490.1"/>
    </source>
</evidence>
<reference evidence="1 2" key="1">
    <citation type="journal article" date="2022" name="Allergy">
        <title>Genome assembly and annotation of Periplaneta americana reveal a comprehensive cockroach allergen profile.</title>
        <authorList>
            <person name="Wang L."/>
            <person name="Xiong Q."/>
            <person name="Saelim N."/>
            <person name="Wang L."/>
            <person name="Nong W."/>
            <person name="Wan A.T."/>
            <person name="Shi M."/>
            <person name="Liu X."/>
            <person name="Cao Q."/>
            <person name="Hui J.H.L."/>
            <person name="Sookrung N."/>
            <person name="Leung T.F."/>
            <person name="Tungtrongchitr A."/>
            <person name="Tsui S.K.W."/>
        </authorList>
    </citation>
    <scope>NUCLEOTIDE SEQUENCE [LARGE SCALE GENOMIC DNA]</scope>
    <source>
        <strain evidence="1">PWHHKU_190912</strain>
    </source>
</reference>
<keyword evidence="2" id="KW-1185">Reference proteome</keyword>
<accession>A0ABQ8TM69</accession>
<evidence type="ECO:0000313" key="2">
    <source>
        <dbReference type="Proteomes" id="UP001148838"/>
    </source>
</evidence>
<gene>
    <name evidence="1" type="ORF">ANN_13186</name>
</gene>
<comment type="caution">
    <text evidence="1">The sequence shown here is derived from an EMBL/GenBank/DDBJ whole genome shotgun (WGS) entry which is preliminary data.</text>
</comment>
<sequence length="160" mass="18451">MANDTTSLDFIGPSIPEARGKPIKGGPPAWGLGEGLTTHHRKKQLLAKPYKNRVLVGRQEGRRTYGKPRRRWKDNVKMDLREVGYDDRDWINLAQDRDRWRAYVRAAMTYGFLKSHLQVARPHRPNPLVSAITSFDSFFGEFINGRVYATKPRTIPEFVE</sequence>
<organism evidence="1 2">
    <name type="scientific">Periplaneta americana</name>
    <name type="common">American cockroach</name>
    <name type="synonym">Blatta americana</name>
    <dbReference type="NCBI Taxonomy" id="6978"/>
    <lineage>
        <taxon>Eukaryota</taxon>
        <taxon>Metazoa</taxon>
        <taxon>Ecdysozoa</taxon>
        <taxon>Arthropoda</taxon>
        <taxon>Hexapoda</taxon>
        <taxon>Insecta</taxon>
        <taxon>Pterygota</taxon>
        <taxon>Neoptera</taxon>
        <taxon>Polyneoptera</taxon>
        <taxon>Dictyoptera</taxon>
        <taxon>Blattodea</taxon>
        <taxon>Blattoidea</taxon>
        <taxon>Blattidae</taxon>
        <taxon>Blattinae</taxon>
        <taxon>Periplaneta</taxon>
    </lineage>
</organism>
<name>A0ABQ8TM69_PERAM</name>
<proteinExistence type="predicted"/>
<dbReference type="Proteomes" id="UP001148838">
    <property type="component" value="Unassembled WGS sequence"/>
</dbReference>